<feature type="domain" description="Acyltransferase 3" evidence="2">
    <location>
        <begin position="6"/>
        <end position="327"/>
    </location>
</feature>
<feature type="transmembrane region" description="Helical" evidence="1">
    <location>
        <begin position="32"/>
        <end position="52"/>
    </location>
</feature>
<accession>A0A511YAX8</accession>
<dbReference type="InterPro" id="IPR002656">
    <property type="entry name" value="Acyl_transf_3_dom"/>
</dbReference>
<comment type="caution">
    <text evidence="4">The sequence shown here is derived from an EMBL/GenBank/DDBJ whole genome shotgun (WGS) entry which is preliminary data.</text>
</comment>
<feature type="transmembrane region" description="Helical" evidence="1">
    <location>
        <begin position="283"/>
        <end position="301"/>
    </location>
</feature>
<feature type="transmembrane region" description="Helical" evidence="1">
    <location>
        <begin position="244"/>
        <end position="262"/>
    </location>
</feature>
<evidence type="ECO:0000313" key="4">
    <source>
        <dbReference type="EMBL" id="GEN72341.1"/>
    </source>
</evidence>
<dbReference type="InterPro" id="IPR043968">
    <property type="entry name" value="SGNH"/>
</dbReference>
<dbReference type="GO" id="GO:0016020">
    <property type="term" value="C:membrane"/>
    <property type="evidence" value="ECO:0007669"/>
    <property type="project" value="TreeGrafter"/>
</dbReference>
<dbReference type="InterPro" id="IPR050879">
    <property type="entry name" value="Acyltransferase_3"/>
</dbReference>
<dbReference type="PANTHER" id="PTHR23028">
    <property type="entry name" value="ACETYLTRANSFERASE"/>
    <property type="match status" value="1"/>
</dbReference>
<feature type="transmembrane region" description="Helical" evidence="1">
    <location>
        <begin position="9"/>
        <end position="26"/>
    </location>
</feature>
<dbReference type="Proteomes" id="UP000321150">
    <property type="component" value="Unassembled WGS sequence"/>
</dbReference>
<keyword evidence="1" id="KW-0812">Transmembrane</keyword>
<feature type="transmembrane region" description="Helical" evidence="1">
    <location>
        <begin position="136"/>
        <end position="155"/>
    </location>
</feature>
<dbReference type="PANTHER" id="PTHR23028:SF53">
    <property type="entry name" value="ACYL_TRANSF_3 DOMAIN-CONTAINING PROTEIN"/>
    <property type="match status" value="1"/>
</dbReference>
<dbReference type="OrthoDB" id="290051at2"/>
<feature type="domain" description="SGNH" evidence="3">
    <location>
        <begin position="400"/>
        <end position="598"/>
    </location>
</feature>
<dbReference type="GO" id="GO:0009103">
    <property type="term" value="P:lipopolysaccharide biosynthetic process"/>
    <property type="evidence" value="ECO:0007669"/>
    <property type="project" value="TreeGrafter"/>
</dbReference>
<evidence type="ECO:0000259" key="3">
    <source>
        <dbReference type="Pfam" id="PF19040"/>
    </source>
</evidence>
<dbReference type="EMBL" id="BJYI01000007">
    <property type="protein sequence ID" value="GEN72341.1"/>
    <property type="molecule type" value="Genomic_DNA"/>
</dbReference>
<feature type="transmembrane region" description="Helical" evidence="1">
    <location>
        <begin position="162"/>
        <end position="182"/>
    </location>
</feature>
<keyword evidence="1" id="KW-0472">Membrane</keyword>
<keyword evidence="1" id="KW-1133">Transmembrane helix</keyword>
<dbReference type="Pfam" id="PF19040">
    <property type="entry name" value="SGNH"/>
    <property type="match status" value="1"/>
</dbReference>
<dbReference type="GO" id="GO:0016747">
    <property type="term" value="F:acyltransferase activity, transferring groups other than amino-acyl groups"/>
    <property type="evidence" value="ECO:0007669"/>
    <property type="project" value="InterPro"/>
</dbReference>
<dbReference type="RefSeq" id="WP_111956568.1">
    <property type="nucleotide sequence ID" value="NZ_BJYI01000007.1"/>
</dbReference>
<feature type="transmembrane region" description="Helical" evidence="1">
    <location>
        <begin position="307"/>
        <end position="330"/>
    </location>
</feature>
<sequence length="613" mass="70867">MNDFRADIQGLRALAVFLVFIFHISFSSLPGGFLGVDIFFVISGYLISGIILSKKEKGNFTFTNFYIGRLKRIVPVYYIVLIAVLIAAIIIYLPSDILQLRMNAFWSSIFASNVYFSTLDTYFGASSIENPFLHTWTLAIEMQFYFLLPLLLFFVNKKWLPTLLIILIIGLLGYSLCGTYLLDLKSQMYFSLPARIPEFCIGALFAVKQDYLKKVGSTTLNCISAVSLIIIIVCSFLFSEKSDYPGYLVIFPCIATAFLLVNKVSFINKKILSNKIAVHIGELSYSIYLWHWPIMALYRYYKSSNEFNFSEIALITVSTYLLSLFTYYTIEKYFRKTNNVRFFTLFSIPVITLGLLTVLLPRINTYFYKIPDKYSRPVFGLKSHSYDFKEVESFGNLIEKRDSILLIGDSHALAYKNILNNLGKSHFFNFRTVTNDRYLNIPGFTEPDFLNKELFIQYSKIMKATTEEIKKAKVIFICSVWFDDLPTLPSALNQFLGSLDSSQTVIVLPDYPTPDNNPIRINRDFIKNPDSNYKYKIGYKRLPARIKKVLERYKNVHVINIDFRSKLKDIPFNRDTLMYYDKGHLNLYGTEVVSKEFDEEFMNGINKALQKHK</sequence>
<feature type="transmembrane region" description="Helical" evidence="1">
    <location>
        <begin position="219"/>
        <end position="238"/>
    </location>
</feature>
<proteinExistence type="predicted"/>
<evidence type="ECO:0000313" key="5">
    <source>
        <dbReference type="Proteomes" id="UP000321150"/>
    </source>
</evidence>
<gene>
    <name evidence="4" type="ORF">CLA01_24130</name>
</gene>
<feature type="transmembrane region" description="Helical" evidence="1">
    <location>
        <begin position="73"/>
        <end position="93"/>
    </location>
</feature>
<evidence type="ECO:0000259" key="2">
    <source>
        <dbReference type="Pfam" id="PF01757"/>
    </source>
</evidence>
<dbReference type="Pfam" id="PF01757">
    <property type="entry name" value="Acyl_transf_3"/>
    <property type="match status" value="1"/>
</dbReference>
<evidence type="ECO:0000256" key="1">
    <source>
        <dbReference type="SAM" id="Phobius"/>
    </source>
</evidence>
<name>A0A511YAX8_9FLAO</name>
<protein>
    <submittedName>
        <fullName evidence="4">Acyltransferase</fullName>
    </submittedName>
</protein>
<keyword evidence="4" id="KW-0012">Acyltransferase</keyword>
<dbReference type="AlphaFoldDB" id="A0A511YAX8"/>
<organism evidence="4 5">
    <name type="scientific">Chryseobacterium lathyri</name>
    <dbReference type="NCBI Taxonomy" id="395933"/>
    <lineage>
        <taxon>Bacteria</taxon>
        <taxon>Pseudomonadati</taxon>
        <taxon>Bacteroidota</taxon>
        <taxon>Flavobacteriia</taxon>
        <taxon>Flavobacteriales</taxon>
        <taxon>Weeksellaceae</taxon>
        <taxon>Chryseobacterium group</taxon>
        <taxon>Chryseobacterium</taxon>
    </lineage>
</organism>
<dbReference type="SUPFAM" id="SSF52266">
    <property type="entry name" value="SGNH hydrolase"/>
    <property type="match status" value="1"/>
</dbReference>
<feature type="transmembrane region" description="Helical" evidence="1">
    <location>
        <begin position="342"/>
        <end position="360"/>
    </location>
</feature>
<reference evidence="4 5" key="1">
    <citation type="submission" date="2019-07" db="EMBL/GenBank/DDBJ databases">
        <title>Whole genome shotgun sequence of Chryseobacterium lathyri NBRC 105250.</title>
        <authorList>
            <person name="Hosoyama A."/>
            <person name="Uohara A."/>
            <person name="Ohji S."/>
            <person name="Ichikawa N."/>
        </authorList>
    </citation>
    <scope>NUCLEOTIDE SEQUENCE [LARGE SCALE GENOMIC DNA]</scope>
    <source>
        <strain evidence="4 5">NBRC 105250</strain>
    </source>
</reference>
<keyword evidence="4" id="KW-0808">Transferase</keyword>